<evidence type="ECO:0000313" key="6">
    <source>
        <dbReference type="EMBL" id="CAD8504230.1"/>
    </source>
</evidence>
<dbReference type="InterPro" id="IPR048254">
    <property type="entry name" value="CDP_ALCOHOL_P_TRANSF_CS"/>
</dbReference>
<accession>A0A7S0HWN6</accession>
<evidence type="ECO:0000256" key="3">
    <source>
        <dbReference type="ARBA" id="ARBA00022679"/>
    </source>
</evidence>
<dbReference type="InterPro" id="IPR043130">
    <property type="entry name" value="CDP-OH_PTrfase_TM_dom"/>
</dbReference>
<name>A0A7S0HWN6_9EUKA</name>
<dbReference type="PANTHER" id="PTHR10414:SF37">
    <property type="entry name" value="BB IN A BOXCAR, ISOFORM C"/>
    <property type="match status" value="1"/>
</dbReference>
<evidence type="ECO:0000256" key="2">
    <source>
        <dbReference type="ARBA" id="ARBA00010441"/>
    </source>
</evidence>
<dbReference type="Pfam" id="PF01066">
    <property type="entry name" value="CDP-OH_P_transf"/>
    <property type="match status" value="1"/>
</dbReference>
<evidence type="ECO:0000256" key="4">
    <source>
        <dbReference type="ARBA" id="ARBA00023136"/>
    </source>
</evidence>
<dbReference type="PANTHER" id="PTHR10414">
    <property type="entry name" value="ETHANOLAMINEPHOSPHOTRANSFERASE"/>
    <property type="match status" value="1"/>
</dbReference>
<dbReference type="InterPro" id="IPR000462">
    <property type="entry name" value="CDP-OH_P_trans"/>
</dbReference>
<dbReference type="EMBL" id="HBEP01030995">
    <property type="protein sequence ID" value="CAD8504230.1"/>
    <property type="molecule type" value="Transcribed_RNA"/>
</dbReference>
<protein>
    <submittedName>
        <fullName evidence="6">Uncharacterized protein</fullName>
    </submittedName>
</protein>
<dbReference type="GO" id="GO:0005794">
    <property type="term" value="C:Golgi apparatus"/>
    <property type="evidence" value="ECO:0007669"/>
    <property type="project" value="TreeGrafter"/>
</dbReference>
<gene>
    <name evidence="6" type="ORF">PANT1444_LOCUS17487</name>
</gene>
<dbReference type="GO" id="GO:0006646">
    <property type="term" value="P:phosphatidylethanolamine biosynthetic process"/>
    <property type="evidence" value="ECO:0007669"/>
    <property type="project" value="TreeGrafter"/>
</dbReference>
<dbReference type="InterPro" id="IPR014472">
    <property type="entry name" value="CHOPT"/>
</dbReference>
<proteinExistence type="inferred from homology"/>
<keyword evidence="3 5" id="KW-0808">Transferase</keyword>
<organism evidence="6">
    <name type="scientific">Phaeocystis antarctica</name>
    <dbReference type="NCBI Taxonomy" id="33657"/>
    <lineage>
        <taxon>Eukaryota</taxon>
        <taxon>Haptista</taxon>
        <taxon>Haptophyta</taxon>
        <taxon>Prymnesiophyceae</taxon>
        <taxon>Phaeocystales</taxon>
        <taxon>Phaeocystaceae</taxon>
        <taxon>Phaeocystis</taxon>
    </lineage>
</organism>
<sequence>MSDKTKQGKQAKQAAASWTAPTSVLYDRVLSPMYDEVARVLWPAWLHPNYITLLGGVFCTLSVIAMQRGAWGWACILFTCYHACDNTDGKHARRTGKSSKFGHVLDHAVDATAGVTAITLIFEQVLFGCVGHSYMHITMAVFLTCHLAEFNSGRAMLGFRWLSVDEVNLFCSAALGWRGVRAPGEAAPLPLGNHAAACDAGDYILPALLLVYAVVSLGEYPKAFAVFAGFGLGCVMLPPYWPIGLYCTLMGGLLLKNAGYLA</sequence>
<evidence type="ECO:0000256" key="5">
    <source>
        <dbReference type="RuleBase" id="RU003750"/>
    </source>
</evidence>
<dbReference type="Gene3D" id="1.20.120.1760">
    <property type="match status" value="1"/>
</dbReference>
<dbReference type="GO" id="GO:0005789">
    <property type="term" value="C:endoplasmic reticulum membrane"/>
    <property type="evidence" value="ECO:0007669"/>
    <property type="project" value="TreeGrafter"/>
</dbReference>
<reference evidence="6" key="1">
    <citation type="submission" date="2021-01" db="EMBL/GenBank/DDBJ databases">
        <authorList>
            <person name="Corre E."/>
            <person name="Pelletier E."/>
            <person name="Niang G."/>
            <person name="Scheremetjew M."/>
            <person name="Finn R."/>
            <person name="Kale V."/>
            <person name="Holt S."/>
            <person name="Cochrane G."/>
            <person name="Meng A."/>
            <person name="Brown T."/>
            <person name="Cohen L."/>
        </authorList>
    </citation>
    <scope>NUCLEOTIDE SEQUENCE</scope>
    <source>
        <strain evidence="6">CCMP1374</strain>
    </source>
</reference>
<dbReference type="AlphaFoldDB" id="A0A7S0HWN6"/>
<dbReference type="GO" id="GO:0004142">
    <property type="term" value="F:diacylglycerol cholinephosphotransferase activity"/>
    <property type="evidence" value="ECO:0007669"/>
    <property type="project" value="TreeGrafter"/>
</dbReference>
<comment type="subcellular location">
    <subcellularLocation>
        <location evidence="1">Membrane</location>
    </subcellularLocation>
</comment>
<keyword evidence="4" id="KW-0472">Membrane</keyword>
<dbReference type="PROSITE" id="PS00379">
    <property type="entry name" value="CDP_ALCOHOL_P_TRANSF"/>
    <property type="match status" value="1"/>
</dbReference>
<comment type="similarity">
    <text evidence="2 5">Belongs to the CDP-alcohol phosphatidyltransferase class-I family.</text>
</comment>
<dbReference type="GO" id="GO:0004307">
    <property type="term" value="F:ethanolaminephosphotransferase activity"/>
    <property type="evidence" value="ECO:0007669"/>
    <property type="project" value="TreeGrafter"/>
</dbReference>
<evidence type="ECO:0000256" key="1">
    <source>
        <dbReference type="ARBA" id="ARBA00004370"/>
    </source>
</evidence>